<sequence>MLAVAGSHGTIQIWDITSPLPRRSAVSGTGDAVLALAFSRDGTTLKTLGTHTPLRTHTVSPGPGAARVCQRVGRSLSREDWQAYLPKLPYRRIC</sequence>
<proteinExistence type="predicted"/>
<organism evidence="2 3">
    <name type="scientific">Streptomyces djakartensis</name>
    <dbReference type="NCBI Taxonomy" id="68193"/>
    <lineage>
        <taxon>Bacteria</taxon>
        <taxon>Bacillati</taxon>
        <taxon>Actinomycetota</taxon>
        <taxon>Actinomycetes</taxon>
        <taxon>Kitasatosporales</taxon>
        <taxon>Streptomycetaceae</taxon>
        <taxon>Streptomyces</taxon>
    </lineage>
</organism>
<dbReference type="InterPro" id="IPR001680">
    <property type="entry name" value="WD40_rpt"/>
</dbReference>
<protein>
    <recommendedName>
        <fullName evidence="4">Anaphase-promoting complex subunit 4 WD40 domain-containing protein</fullName>
    </recommendedName>
</protein>
<keyword evidence="3" id="KW-1185">Reference proteome</keyword>
<dbReference type="Gene3D" id="2.130.10.10">
    <property type="entry name" value="YVTN repeat-like/Quinoprotein amine dehydrogenase"/>
    <property type="match status" value="1"/>
</dbReference>
<evidence type="ECO:0000313" key="2">
    <source>
        <dbReference type="EMBL" id="GGY04552.1"/>
    </source>
</evidence>
<dbReference type="InterPro" id="IPR036322">
    <property type="entry name" value="WD40_repeat_dom_sf"/>
</dbReference>
<dbReference type="Proteomes" id="UP000653308">
    <property type="component" value="Unassembled WGS sequence"/>
</dbReference>
<dbReference type="InterPro" id="IPR015943">
    <property type="entry name" value="WD40/YVTN_repeat-like_dom_sf"/>
</dbReference>
<dbReference type="PROSITE" id="PS50082">
    <property type="entry name" value="WD_REPEATS_2"/>
    <property type="match status" value="1"/>
</dbReference>
<dbReference type="EMBL" id="BMWE01000001">
    <property type="protein sequence ID" value="GGY04552.1"/>
    <property type="molecule type" value="Genomic_DNA"/>
</dbReference>
<evidence type="ECO:0008006" key="4">
    <source>
        <dbReference type="Google" id="ProtNLM"/>
    </source>
</evidence>
<name>A0ABQ2Z8G7_9ACTN</name>
<comment type="caution">
    <text evidence="2">The sequence shown here is derived from an EMBL/GenBank/DDBJ whole genome shotgun (WGS) entry which is preliminary data.</text>
</comment>
<evidence type="ECO:0000256" key="1">
    <source>
        <dbReference type="PROSITE-ProRule" id="PRU00221"/>
    </source>
</evidence>
<dbReference type="SUPFAM" id="SSF50978">
    <property type="entry name" value="WD40 repeat-like"/>
    <property type="match status" value="1"/>
</dbReference>
<reference evidence="3" key="1">
    <citation type="journal article" date="2019" name="Int. J. Syst. Evol. Microbiol.">
        <title>The Global Catalogue of Microorganisms (GCM) 10K type strain sequencing project: providing services to taxonomists for standard genome sequencing and annotation.</title>
        <authorList>
            <consortium name="The Broad Institute Genomics Platform"/>
            <consortium name="The Broad Institute Genome Sequencing Center for Infectious Disease"/>
            <person name="Wu L."/>
            <person name="Ma J."/>
        </authorList>
    </citation>
    <scope>NUCLEOTIDE SEQUENCE [LARGE SCALE GENOMIC DNA]</scope>
    <source>
        <strain evidence="3">JCM 4957</strain>
    </source>
</reference>
<feature type="repeat" description="WD" evidence="1">
    <location>
        <begin position="1"/>
        <end position="24"/>
    </location>
</feature>
<accession>A0ABQ2Z8G7</accession>
<keyword evidence="1" id="KW-0853">WD repeat</keyword>
<evidence type="ECO:0000313" key="3">
    <source>
        <dbReference type="Proteomes" id="UP000653308"/>
    </source>
</evidence>
<gene>
    <name evidence="2" type="ORF">GCM10010384_06040</name>
</gene>